<sequence length="93" mass="9234">MTRSTRLLITAAALSGLYAGSLTTRALANDGAAGTPIAKDDAKGKHDCKGKNACKGQGGCAAGDNGCKGKNSCKGKGGCASKEDANEKKKMAS</sequence>
<feature type="region of interest" description="Disordered" evidence="1">
    <location>
        <begin position="55"/>
        <end position="93"/>
    </location>
</feature>
<keyword evidence="2" id="KW-0732">Signal</keyword>
<gene>
    <name evidence="3" type="ordered locus">Oter_0736</name>
</gene>
<dbReference type="EMBL" id="CP001032">
    <property type="protein sequence ID" value="ACB74025.1"/>
    <property type="molecule type" value="Genomic_DNA"/>
</dbReference>
<evidence type="ECO:0000256" key="2">
    <source>
        <dbReference type="SAM" id="SignalP"/>
    </source>
</evidence>
<evidence type="ECO:0000313" key="4">
    <source>
        <dbReference type="Proteomes" id="UP000007013"/>
    </source>
</evidence>
<dbReference type="STRING" id="452637.Oter_0736"/>
<accession>B1ZUI2</accession>
<evidence type="ECO:0008006" key="5">
    <source>
        <dbReference type="Google" id="ProtNLM"/>
    </source>
</evidence>
<keyword evidence="4" id="KW-1185">Reference proteome</keyword>
<reference evidence="3 4" key="1">
    <citation type="journal article" date="2011" name="J. Bacteriol.">
        <title>Genome sequence of the verrucomicrobium Opitutus terrae PB90-1, an abundant inhabitant of rice paddy soil ecosystems.</title>
        <authorList>
            <person name="van Passel M.W."/>
            <person name="Kant R."/>
            <person name="Palva A."/>
            <person name="Copeland A."/>
            <person name="Lucas S."/>
            <person name="Lapidus A."/>
            <person name="Glavina del Rio T."/>
            <person name="Pitluck S."/>
            <person name="Goltsman E."/>
            <person name="Clum A."/>
            <person name="Sun H."/>
            <person name="Schmutz J."/>
            <person name="Larimer F.W."/>
            <person name="Land M.L."/>
            <person name="Hauser L."/>
            <person name="Kyrpides N."/>
            <person name="Mikhailova N."/>
            <person name="Richardson P.P."/>
            <person name="Janssen P.H."/>
            <person name="de Vos W.M."/>
            <person name="Smidt H."/>
        </authorList>
    </citation>
    <scope>NUCLEOTIDE SEQUENCE [LARGE SCALE GENOMIC DNA]</scope>
    <source>
        <strain evidence="4">DSM 11246 / JCM 15787 / PB90-1</strain>
    </source>
</reference>
<dbReference type="RefSeq" id="WP_012373563.1">
    <property type="nucleotide sequence ID" value="NC_010571.1"/>
</dbReference>
<evidence type="ECO:0000313" key="3">
    <source>
        <dbReference type="EMBL" id="ACB74025.1"/>
    </source>
</evidence>
<feature type="chain" id="PRO_5002774933" description="Low-complexity protein" evidence="2">
    <location>
        <begin position="29"/>
        <end position="93"/>
    </location>
</feature>
<evidence type="ECO:0000256" key="1">
    <source>
        <dbReference type="SAM" id="MobiDB-lite"/>
    </source>
</evidence>
<dbReference type="HOGENOM" id="CLU_2302161_0_0_0"/>
<dbReference type="eggNOG" id="ENOG5033HVF">
    <property type="taxonomic scope" value="Bacteria"/>
</dbReference>
<name>B1ZUI2_OPITP</name>
<proteinExistence type="predicted"/>
<organism evidence="3 4">
    <name type="scientific">Opitutus terrae (strain DSM 11246 / JCM 15787 / PB90-1)</name>
    <dbReference type="NCBI Taxonomy" id="452637"/>
    <lineage>
        <taxon>Bacteria</taxon>
        <taxon>Pseudomonadati</taxon>
        <taxon>Verrucomicrobiota</taxon>
        <taxon>Opitutia</taxon>
        <taxon>Opitutales</taxon>
        <taxon>Opitutaceae</taxon>
        <taxon>Opitutus</taxon>
    </lineage>
</organism>
<feature type="compositionally biased region" description="Basic and acidic residues" evidence="1">
    <location>
        <begin position="81"/>
        <end position="93"/>
    </location>
</feature>
<dbReference type="Proteomes" id="UP000007013">
    <property type="component" value="Chromosome"/>
</dbReference>
<dbReference type="AlphaFoldDB" id="B1ZUI2"/>
<protein>
    <recommendedName>
        <fullName evidence="5">Low-complexity protein</fullName>
    </recommendedName>
</protein>
<feature type="signal peptide" evidence="2">
    <location>
        <begin position="1"/>
        <end position="28"/>
    </location>
</feature>
<dbReference type="KEGG" id="ote:Oter_0736"/>